<feature type="non-terminal residue" evidence="1">
    <location>
        <position position="1"/>
    </location>
</feature>
<reference evidence="2" key="1">
    <citation type="journal article" date="2014" name="Nat. Genet.">
        <title>Genome of the human hookworm Necator americanus.</title>
        <authorList>
            <person name="Tang Y.T."/>
            <person name="Gao X."/>
            <person name="Rosa B.A."/>
            <person name="Abubucker S."/>
            <person name="Hallsworth-Pepin K."/>
            <person name="Martin J."/>
            <person name="Tyagi R."/>
            <person name="Heizer E."/>
            <person name="Zhang X."/>
            <person name="Bhonagiri-Palsikar V."/>
            <person name="Minx P."/>
            <person name="Warren W.C."/>
            <person name="Wang Q."/>
            <person name="Zhan B."/>
            <person name="Hotez P.J."/>
            <person name="Sternberg P.W."/>
            <person name="Dougall A."/>
            <person name="Gaze S.T."/>
            <person name="Mulvenna J."/>
            <person name="Sotillo J."/>
            <person name="Ranganathan S."/>
            <person name="Rabelo E.M."/>
            <person name="Wilson R.K."/>
            <person name="Felgner P.L."/>
            <person name="Bethony J."/>
            <person name="Hawdon J.M."/>
            <person name="Gasser R.B."/>
            <person name="Loukas A."/>
            <person name="Mitreva M."/>
        </authorList>
    </citation>
    <scope>NUCLEOTIDE SEQUENCE [LARGE SCALE GENOMIC DNA]</scope>
</reference>
<name>W2T1Z3_NECAM</name>
<feature type="non-terminal residue" evidence="1">
    <location>
        <position position="259"/>
    </location>
</feature>
<gene>
    <name evidence="1" type="ORF">NECAME_12584</name>
</gene>
<proteinExistence type="predicted"/>
<evidence type="ECO:0000313" key="2">
    <source>
        <dbReference type="Proteomes" id="UP000053676"/>
    </source>
</evidence>
<keyword evidence="2" id="KW-1185">Reference proteome</keyword>
<protein>
    <recommendedName>
        <fullName evidence="3">VWFA domain-containing protein</fullName>
    </recommendedName>
</protein>
<evidence type="ECO:0000313" key="1">
    <source>
        <dbReference type="EMBL" id="ETN74997.1"/>
    </source>
</evidence>
<dbReference type="Proteomes" id="UP000053676">
    <property type="component" value="Unassembled WGS sequence"/>
</dbReference>
<organism evidence="1 2">
    <name type="scientific">Necator americanus</name>
    <name type="common">Human hookworm</name>
    <dbReference type="NCBI Taxonomy" id="51031"/>
    <lineage>
        <taxon>Eukaryota</taxon>
        <taxon>Metazoa</taxon>
        <taxon>Ecdysozoa</taxon>
        <taxon>Nematoda</taxon>
        <taxon>Chromadorea</taxon>
        <taxon>Rhabditida</taxon>
        <taxon>Rhabditina</taxon>
        <taxon>Rhabditomorpha</taxon>
        <taxon>Strongyloidea</taxon>
        <taxon>Ancylostomatidae</taxon>
        <taxon>Bunostominae</taxon>
        <taxon>Necator</taxon>
    </lineage>
</organism>
<dbReference type="OrthoDB" id="5871855at2759"/>
<dbReference type="KEGG" id="nai:NECAME_12584"/>
<dbReference type="AlphaFoldDB" id="W2T1Z3"/>
<evidence type="ECO:0008006" key="3">
    <source>
        <dbReference type="Google" id="ProtNLM"/>
    </source>
</evidence>
<dbReference type="EMBL" id="KI660321">
    <property type="protein sequence ID" value="ETN74997.1"/>
    <property type="molecule type" value="Genomic_DNA"/>
</dbReference>
<accession>W2T1Z3</accession>
<sequence>ELLFLSELAHDFLKGKLQSSVALWVYGFTNYPKSPDLSKTHRNYEDFVTELRNVVYTNIKDPLTTGRAIEVLNKLQDNAKQANCLVFFSAQENTKLLPMLDPQNANFERIVAVGFNSTDLNEVVGDRGTAVPVPRYYLDGHVQNVLDAIYGRYVPETTEEPETTPKPLPSTTLKPIKTTDMYNFGKEENHYEIEHRFLVLLGYDFFEELPQSSLGLWAYGYTRYTKSPNLDKMSRNYEEFINDMENMEYTHTNDPLTTA</sequence>